<gene>
    <name evidence="6" type="ORF">CUU80_07890</name>
</gene>
<evidence type="ECO:0000256" key="4">
    <source>
        <dbReference type="ARBA" id="ARBA00022679"/>
    </source>
</evidence>
<dbReference type="InterPro" id="IPR001173">
    <property type="entry name" value="Glyco_trans_2-like"/>
</dbReference>
<organism evidence="6 7">
    <name type="scientific">Bifidobacterium scaligerum</name>
    <dbReference type="NCBI Taxonomy" id="2052656"/>
    <lineage>
        <taxon>Bacteria</taxon>
        <taxon>Bacillati</taxon>
        <taxon>Actinomycetota</taxon>
        <taxon>Actinomycetes</taxon>
        <taxon>Bifidobacteriales</taxon>
        <taxon>Bifidobacteriaceae</taxon>
        <taxon>Bifidobacterium</taxon>
    </lineage>
</organism>
<evidence type="ECO:0000313" key="6">
    <source>
        <dbReference type="EMBL" id="PJM78654.1"/>
    </source>
</evidence>
<dbReference type="AlphaFoldDB" id="A0A2M9HPB7"/>
<dbReference type="RefSeq" id="WP_100496772.1">
    <property type="nucleotide sequence ID" value="NZ_PGLQ01000005.1"/>
</dbReference>
<comment type="pathway">
    <text evidence="1">Cell wall biogenesis; cell wall polysaccharide biosynthesis.</text>
</comment>
<evidence type="ECO:0000256" key="1">
    <source>
        <dbReference type="ARBA" id="ARBA00004776"/>
    </source>
</evidence>
<dbReference type="GO" id="GO:0016757">
    <property type="term" value="F:glycosyltransferase activity"/>
    <property type="evidence" value="ECO:0007669"/>
    <property type="project" value="UniProtKB-KW"/>
</dbReference>
<dbReference type="PANTHER" id="PTHR43179:SF12">
    <property type="entry name" value="GALACTOFURANOSYLTRANSFERASE GLFT2"/>
    <property type="match status" value="1"/>
</dbReference>
<keyword evidence="3" id="KW-0328">Glycosyltransferase</keyword>
<sequence>MKTAVLLVTFNRLDCLKITLDKYDNQTVAPDLILVIDNASTDDTPNYLNEWEHKDAAYGKKVIRLKQNTGGSGGFAAGFDYLEHSDYDWMLVADDDAYPETTTIERLERAVAKYAAGADVAALCTTVLNNGQPDRLQRRRWSVVGPKVFDKPCTLEEYKNEVNNINVLTFVGAFINIKAAKAAGLPEAGFFIYYDDVDYSLRLAQQGRILFLPDICMHHDTGFSVRNQTTWKSYYYLRNKLLTYKHHGGVPAFIFELCVELLKKVGPLSAILKKRTKEERTLYWHAIQDAVSERLGLHSVYRPGWKPNNR</sequence>
<dbReference type="PANTHER" id="PTHR43179">
    <property type="entry name" value="RHAMNOSYLTRANSFERASE WBBL"/>
    <property type="match status" value="1"/>
</dbReference>
<feature type="domain" description="Glycosyltransferase 2-like" evidence="5">
    <location>
        <begin position="5"/>
        <end position="158"/>
    </location>
</feature>
<dbReference type="OrthoDB" id="7665907at2"/>
<evidence type="ECO:0000313" key="7">
    <source>
        <dbReference type="Proteomes" id="UP000228755"/>
    </source>
</evidence>
<proteinExistence type="inferred from homology"/>
<keyword evidence="7" id="KW-1185">Reference proteome</keyword>
<dbReference type="Pfam" id="PF00535">
    <property type="entry name" value="Glycos_transf_2"/>
    <property type="match status" value="1"/>
</dbReference>
<dbReference type="Proteomes" id="UP000228755">
    <property type="component" value="Unassembled WGS sequence"/>
</dbReference>
<name>A0A2M9HPB7_9BIFI</name>
<dbReference type="InterPro" id="IPR029044">
    <property type="entry name" value="Nucleotide-diphossugar_trans"/>
</dbReference>
<dbReference type="EMBL" id="PGLQ01000005">
    <property type="protein sequence ID" value="PJM78654.1"/>
    <property type="molecule type" value="Genomic_DNA"/>
</dbReference>
<evidence type="ECO:0000256" key="2">
    <source>
        <dbReference type="ARBA" id="ARBA00006739"/>
    </source>
</evidence>
<evidence type="ECO:0000256" key="3">
    <source>
        <dbReference type="ARBA" id="ARBA00022676"/>
    </source>
</evidence>
<reference evidence="6 7" key="1">
    <citation type="submission" date="2017-11" db="EMBL/GenBank/DDBJ databases">
        <title>Draft genome sequences of strains TRE 1, TRE D, TRE H and TRI 7, isolated from tamarins, belonging to four potential novel Bifidobacterium species.</title>
        <authorList>
            <person name="Mattarelli P."/>
            <person name="Modesto M."/>
            <person name="Bonetti A."/>
            <person name="Puglisi E."/>
            <person name="Morelli L."/>
        </authorList>
    </citation>
    <scope>NUCLEOTIDE SEQUENCE [LARGE SCALE GENOMIC DNA]</scope>
    <source>
        <strain evidence="7">TRED</strain>
    </source>
</reference>
<comment type="similarity">
    <text evidence="2">Belongs to the glycosyltransferase 2 family.</text>
</comment>
<accession>A0A2M9HPB7</accession>
<protein>
    <recommendedName>
        <fullName evidence="5">Glycosyltransferase 2-like domain-containing protein</fullName>
    </recommendedName>
</protein>
<keyword evidence="4" id="KW-0808">Transferase</keyword>
<evidence type="ECO:0000259" key="5">
    <source>
        <dbReference type="Pfam" id="PF00535"/>
    </source>
</evidence>
<comment type="caution">
    <text evidence="6">The sequence shown here is derived from an EMBL/GenBank/DDBJ whole genome shotgun (WGS) entry which is preliminary data.</text>
</comment>
<dbReference type="SUPFAM" id="SSF53448">
    <property type="entry name" value="Nucleotide-diphospho-sugar transferases"/>
    <property type="match status" value="1"/>
</dbReference>
<dbReference type="Gene3D" id="3.90.550.10">
    <property type="entry name" value="Spore Coat Polysaccharide Biosynthesis Protein SpsA, Chain A"/>
    <property type="match status" value="1"/>
</dbReference>